<name>A0A6A0AV44_9ACTN</name>
<proteinExistence type="predicted"/>
<accession>A0A6A0AV44</accession>
<keyword evidence="2" id="KW-1185">Reference proteome</keyword>
<evidence type="ECO:0000313" key="2">
    <source>
        <dbReference type="Proteomes" id="UP000484988"/>
    </source>
</evidence>
<dbReference type="AlphaFoldDB" id="A0A6A0AV44"/>
<protein>
    <submittedName>
        <fullName evidence="1">Uncharacterized protein</fullName>
    </submittedName>
</protein>
<dbReference type="Proteomes" id="UP000484988">
    <property type="component" value="Unassembled WGS sequence"/>
</dbReference>
<reference evidence="1 2" key="1">
    <citation type="submission" date="2020-02" db="EMBL/GenBank/DDBJ databases">
        <title>Whole Genome Shotgun Sequence of Streptomyces sp. strain CWH03.</title>
        <authorList>
            <person name="Dohra H."/>
            <person name="Kodani S."/>
            <person name="Yamamura H."/>
        </authorList>
    </citation>
    <scope>NUCLEOTIDE SEQUENCE [LARGE SCALE GENOMIC DNA]</scope>
    <source>
        <strain evidence="1 2">CWH03</strain>
    </source>
</reference>
<gene>
    <name evidence="1" type="ORF">SCWH03_29890</name>
</gene>
<comment type="caution">
    <text evidence="1">The sequence shown here is derived from an EMBL/GenBank/DDBJ whole genome shotgun (WGS) entry which is preliminary data.</text>
</comment>
<organism evidence="1 2">
    <name type="scientific">Streptomyces pacificus</name>
    <dbReference type="NCBI Taxonomy" id="2705029"/>
    <lineage>
        <taxon>Bacteria</taxon>
        <taxon>Bacillati</taxon>
        <taxon>Actinomycetota</taxon>
        <taxon>Actinomycetes</taxon>
        <taxon>Kitasatosporales</taxon>
        <taxon>Streptomycetaceae</taxon>
        <taxon>Streptomyces</taxon>
    </lineage>
</organism>
<evidence type="ECO:0000313" key="1">
    <source>
        <dbReference type="EMBL" id="GFH36756.1"/>
    </source>
</evidence>
<dbReference type="EMBL" id="BLLG01000007">
    <property type="protein sequence ID" value="GFH36756.1"/>
    <property type="molecule type" value="Genomic_DNA"/>
</dbReference>
<dbReference type="RefSeq" id="WP_173264607.1">
    <property type="nucleotide sequence ID" value="NZ_BLLG01000007.1"/>
</dbReference>
<sequence length="146" mass="16062">MSAPAGVITVNGARLSSHPQQAEALVEHGFLFEVLRYDSQYARRASPLDQPRVFPTPRAAIRALRVQMCTAHMLGMTPHEVERAVEWAESGWLHALALLNSGTRCGFTVVVGSGAVVEWTITPVRFLELRTHAVIAPSNPRPLDRN</sequence>